<sequence>MDVSEVVGRGTVLSARYRVLEPSTSEVPGAAIWRATDQILDRPVRAVVLAGERVPFALDGARRTALVADPRLARVLDVGTHDGLGFVVTEDVDGPSLADLARVTPLTADQARAVVGEAAAALEAARRRGVHHLALRPTALHVVDPGRVLVTGMGVDAAMFGVAAGDARTTSRQDAVDLVRVLYAALTGRWPAAPGSPVEAGLPAAPVVDGTPVPPGDLVPGVPNDLDTLCTVTLGPHDDGPHTPGDLVRELEPWGEIRAGARDEVASTAPDGPAGVGGAVAAAAGGATVIGVGREATAEDDMQDTGPIQVPRQSVRSVFGDDDSPGVNRPGTPPPAAPMRASAFGASATAPPVGATAAGGPRSYAPAGSSATPVQPPAAEAHPTEATGAAGLFGPVGTQEDFDSVIGGSDGQGPQRRSFDPTVLVLAVVGIGVVIGVVLAFKALFSSLDTGAPEPRPVATAASASATPAESEEPSDEPSAPESPPVSTAPPVIASAVSVDPSDDDGEHEEAVDRAFDGDTSTYWYTLTYQQPNFSGFKDAVGFVMTLEEPALVSSVTLKTGSSGGKVEVRASDESDPGGGTLLASGSFEKDVTFELDPPTETTTLTLWITELPTAADGSFRLELNEIELG</sequence>
<feature type="region of interest" description="Disordered" evidence="1">
    <location>
        <begin position="452"/>
        <end position="490"/>
    </location>
</feature>
<dbReference type="InterPro" id="IPR008979">
    <property type="entry name" value="Galactose-bd-like_sf"/>
</dbReference>
<dbReference type="EMBL" id="JAHBOH010000001">
    <property type="protein sequence ID" value="MBT0993502.1"/>
    <property type="molecule type" value="Genomic_DNA"/>
</dbReference>
<dbReference type="Proteomes" id="UP000722125">
    <property type="component" value="Unassembled WGS sequence"/>
</dbReference>
<keyword evidence="4" id="KW-1185">Reference proteome</keyword>
<organism evidence="3 4">
    <name type="scientific">Cellulomonas fulva</name>
    <dbReference type="NCBI Taxonomy" id="2835530"/>
    <lineage>
        <taxon>Bacteria</taxon>
        <taxon>Bacillati</taxon>
        <taxon>Actinomycetota</taxon>
        <taxon>Actinomycetes</taxon>
        <taxon>Micrococcales</taxon>
        <taxon>Cellulomonadaceae</taxon>
        <taxon>Cellulomonas</taxon>
    </lineage>
</organism>
<name>A0ABS5TWM6_9CELL</name>
<accession>A0ABS5TWM6</accession>
<dbReference type="InterPro" id="IPR011009">
    <property type="entry name" value="Kinase-like_dom_sf"/>
</dbReference>
<keyword evidence="2" id="KW-0472">Membrane</keyword>
<dbReference type="RefSeq" id="WP_214347157.1">
    <property type="nucleotide sequence ID" value="NZ_JAHBOH010000001.1"/>
</dbReference>
<dbReference type="Gene3D" id="2.60.120.260">
    <property type="entry name" value="Galactose-binding domain-like"/>
    <property type="match status" value="1"/>
</dbReference>
<feature type="region of interest" description="Disordered" evidence="1">
    <location>
        <begin position="298"/>
        <end position="416"/>
    </location>
</feature>
<evidence type="ECO:0000256" key="1">
    <source>
        <dbReference type="SAM" id="MobiDB-lite"/>
    </source>
</evidence>
<proteinExistence type="predicted"/>
<evidence type="ECO:0008006" key="5">
    <source>
        <dbReference type="Google" id="ProtNLM"/>
    </source>
</evidence>
<feature type="compositionally biased region" description="Low complexity" evidence="1">
    <location>
        <begin position="377"/>
        <end position="390"/>
    </location>
</feature>
<reference evidence="3 4" key="1">
    <citation type="submission" date="2021-05" db="EMBL/GenBank/DDBJ databases">
        <title>Description of Cellulomonas sp. DKR-3 sp. nov.</title>
        <authorList>
            <person name="Dahal R.H."/>
            <person name="Chaudhary D.K."/>
        </authorList>
    </citation>
    <scope>NUCLEOTIDE SEQUENCE [LARGE SCALE GENOMIC DNA]</scope>
    <source>
        <strain evidence="3 4">DKR-3</strain>
    </source>
</reference>
<comment type="caution">
    <text evidence="3">The sequence shown here is derived from an EMBL/GenBank/DDBJ whole genome shotgun (WGS) entry which is preliminary data.</text>
</comment>
<dbReference type="SUPFAM" id="SSF56112">
    <property type="entry name" value="Protein kinase-like (PK-like)"/>
    <property type="match status" value="1"/>
</dbReference>
<keyword evidence="2" id="KW-1133">Transmembrane helix</keyword>
<evidence type="ECO:0000313" key="3">
    <source>
        <dbReference type="EMBL" id="MBT0993502.1"/>
    </source>
</evidence>
<dbReference type="SUPFAM" id="SSF49785">
    <property type="entry name" value="Galactose-binding domain-like"/>
    <property type="match status" value="1"/>
</dbReference>
<evidence type="ECO:0000256" key="2">
    <source>
        <dbReference type="SAM" id="Phobius"/>
    </source>
</evidence>
<feature type="transmembrane region" description="Helical" evidence="2">
    <location>
        <begin position="423"/>
        <end position="445"/>
    </location>
</feature>
<evidence type="ECO:0000313" key="4">
    <source>
        <dbReference type="Proteomes" id="UP000722125"/>
    </source>
</evidence>
<keyword evidence="2" id="KW-0812">Transmembrane</keyword>
<feature type="compositionally biased region" description="Low complexity" evidence="1">
    <location>
        <begin position="345"/>
        <end position="361"/>
    </location>
</feature>
<feature type="compositionally biased region" description="Low complexity" evidence="1">
    <location>
        <begin position="457"/>
        <end position="469"/>
    </location>
</feature>
<dbReference type="CDD" id="cd13973">
    <property type="entry name" value="PK_MviN-like"/>
    <property type="match status" value="1"/>
</dbReference>
<protein>
    <recommendedName>
        <fullName evidence="5">Protein kinase domain-containing protein</fullName>
    </recommendedName>
</protein>
<dbReference type="Gene3D" id="1.10.510.10">
    <property type="entry name" value="Transferase(Phosphotransferase) domain 1"/>
    <property type="match status" value="1"/>
</dbReference>
<gene>
    <name evidence="3" type="ORF">KIN34_04285</name>
</gene>
<dbReference type="Gene3D" id="3.30.200.20">
    <property type="entry name" value="Phosphorylase Kinase, domain 1"/>
    <property type="match status" value="1"/>
</dbReference>